<evidence type="ECO:0000259" key="1">
    <source>
        <dbReference type="Pfam" id="PF17749"/>
    </source>
</evidence>
<evidence type="ECO:0000313" key="3">
    <source>
        <dbReference type="Proteomes" id="UP001176940"/>
    </source>
</evidence>
<dbReference type="PANTHER" id="PTHR31363">
    <property type="entry name" value="TRAF3-INTERACTING PROTEIN 1"/>
    <property type="match status" value="1"/>
</dbReference>
<reference evidence="2" key="1">
    <citation type="submission" date="2023-07" db="EMBL/GenBank/DDBJ databases">
        <authorList>
            <person name="Stuckert A."/>
        </authorList>
    </citation>
    <scope>NUCLEOTIDE SEQUENCE</scope>
</reference>
<sequence length="69" mass="7826">MFCFTSIESSFDRMFVTDTAVDPLKAELAELEQLIKDQRDKICTVKGNILRNDEKIQKMVQSIGASGRD</sequence>
<name>A0ABN9LZM9_9NEOB</name>
<organism evidence="2 3">
    <name type="scientific">Ranitomeya imitator</name>
    <name type="common">mimic poison frog</name>
    <dbReference type="NCBI Taxonomy" id="111125"/>
    <lineage>
        <taxon>Eukaryota</taxon>
        <taxon>Metazoa</taxon>
        <taxon>Chordata</taxon>
        <taxon>Craniata</taxon>
        <taxon>Vertebrata</taxon>
        <taxon>Euteleostomi</taxon>
        <taxon>Amphibia</taxon>
        <taxon>Batrachia</taxon>
        <taxon>Anura</taxon>
        <taxon>Neobatrachia</taxon>
        <taxon>Hyloidea</taxon>
        <taxon>Dendrobatidae</taxon>
        <taxon>Dendrobatinae</taxon>
        <taxon>Ranitomeya</taxon>
    </lineage>
</organism>
<protein>
    <recommendedName>
        <fullName evidence="1">TRAF3-interacting protein 1 C-terminal domain-containing protein</fullName>
    </recommendedName>
</protein>
<dbReference type="PANTHER" id="PTHR31363:SF0">
    <property type="entry name" value="TRAF3-INTERACTING PROTEIN 1"/>
    <property type="match status" value="1"/>
</dbReference>
<proteinExistence type="predicted"/>
<dbReference type="EMBL" id="CAUEEQ010039607">
    <property type="protein sequence ID" value="CAJ0955097.1"/>
    <property type="molecule type" value="Genomic_DNA"/>
</dbReference>
<dbReference type="Pfam" id="PF17749">
    <property type="entry name" value="MIP-T3_C"/>
    <property type="match status" value="1"/>
</dbReference>
<accession>A0ABN9LZM9</accession>
<comment type="caution">
    <text evidence="2">The sequence shown here is derived from an EMBL/GenBank/DDBJ whole genome shotgun (WGS) entry which is preliminary data.</text>
</comment>
<dbReference type="InterPro" id="IPR041476">
    <property type="entry name" value="TRAF3IP1_C"/>
</dbReference>
<keyword evidence="3" id="KW-1185">Reference proteome</keyword>
<dbReference type="InterPro" id="IPR018799">
    <property type="entry name" value="TRAF3IP1"/>
</dbReference>
<gene>
    <name evidence="2" type="ORF">RIMI_LOCUS14991268</name>
</gene>
<evidence type="ECO:0000313" key="2">
    <source>
        <dbReference type="EMBL" id="CAJ0955097.1"/>
    </source>
</evidence>
<feature type="domain" description="TRAF3-interacting protein 1 C-terminal" evidence="1">
    <location>
        <begin position="15"/>
        <end position="63"/>
    </location>
</feature>
<dbReference type="Proteomes" id="UP001176940">
    <property type="component" value="Unassembled WGS sequence"/>
</dbReference>